<dbReference type="OrthoDB" id="5243809at2"/>
<dbReference type="Gene3D" id="3.10.129.10">
    <property type="entry name" value="Hotdog Thioesterase"/>
    <property type="match status" value="1"/>
</dbReference>
<dbReference type="EMBL" id="ACLF03000006">
    <property type="protein sequence ID" value="EFQ82970.1"/>
    <property type="molecule type" value="Genomic_DNA"/>
</dbReference>
<dbReference type="HOGENOM" id="CLU_119426_3_0_11"/>
<dbReference type="SUPFAM" id="SSF54637">
    <property type="entry name" value="Thioesterase/thiol ester dehydrase-isomerase"/>
    <property type="match status" value="1"/>
</dbReference>
<feature type="active site" evidence="1">
    <location>
        <position position="27"/>
    </location>
</feature>
<dbReference type="InterPro" id="IPR025540">
    <property type="entry name" value="FlK"/>
</dbReference>
<dbReference type="PANTHER" id="PTHR36934:SF1">
    <property type="entry name" value="THIOESTERASE DOMAIN-CONTAINING PROTEIN"/>
    <property type="match status" value="1"/>
</dbReference>
<dbReference type="Pfam" id="PF22636">
    <property type="entry name" value="FlK"/>
    <property type="match status" value="1"/>
</dbReference>
<dbReference type="eggNOG" id="COG5496">
    <property type="taxonomic scope" value="Bacteria"/>
</dbReference>
<feature type="domain" description="Fluoroacetyl-CoA-specific thioesterase-like" evidence="3">
    <location>
        <begin position="8"/>
        <end position="110"/>
    </location>
</feature>
<dbReference type="PIRSF" id="PIRSF014972">
    <property type="entry name" value="FlK"/>
    <property type="match status" value="1"/>
</dbReference>
<proteinExistence type="predicted"/>
<evidence type="ECO:0000256" key="1">
    <source>
        <dbReference type="PIRSR" id="PIRSR014972-1"/>
    </source>
</evidence>
<dbReference type="Proteomes" id="UP000003111">
    <property type="component" value="Unassembled WGS sequence"/>
</dbReference>
<evidence type="ECO:0000256" key="2">
    <source>
        <dbReference type="PIRSR" id="PIRSR014972-2"/>
    </source>
</evidence>
<feature type="binding site" evidence="2">
    <location>
        <position position="104"/>
    </location>
    <ligand>
        <name>substrate</name>
    </ligand>
</feature>
<feature type="active site" evidence="1">
    <location>
        <position position="59"/>
    </location>
</feature>
<evidence type="ECO:0000313" key="5">
    <source>
        <dbReference type="Proteomes" id="UP000003111"/>
    </source>
</evidence>
<dbReference type="InterPro" id="IPR029069">
    <property type="entry name" value="HotDog_dom_sf"/>
</dbReference>
<evidence type="ECO:0000259" key="3">
    <source>
        <dbReference type="Pfam" id="PF22636"/>
    </source>
</evidence>
<dbReference type="PANTHER" id="PTHR36934">
    <property type="entry name" value="BLR0278 PROTEIN"/>
    <property type="match status" value="1"/>
</dbReference>
<organism evidence="4 5">
    <name type="scientific">Aeromicrobium marinum DSM 15272</name>
    <dbReference type="NCBI Taxonomy" id="585531"/>
    <lineage>
        <taxon>Bacteria</taxon>
        <taxon>Bacillati</taxon>
        <taxon>Actinomycetota</taxon>
        <taxon>Actinomycetes</taxon>
        <taxon>Propionibacteriales</taxon>
        <taxon>Nocardioidaceae</taxon>
        <taxon>Aeromicrobium</taxon>
    </lineage>
</organism>
<name>E2SCL7_9ACTN</name>
<reference evidence="4" key="1">
    <citation type="submission" date="2010-08" db="EMBL/GenBank/DDBJ databases">
        <authorList>
            <person name="Muzny D."/>
            <person name="Qin X."/>
            <person name="Buhay C."/>
            <person name="Dugan-Rocha S."/>
            <person name="Ding Y."/>
            <person name="Chen G."/>
            <person name="Hawes A."/>
            <person name="Holder M."/>
            <person name="Jhangiani S."/>
            <person name="Johnson A."/>
            <person name="Khan Z."/>
            <person name="Li Z."/>
            <person name="Liu W."/>
            <person name="Liu X."/>
            <person name="Perez L."/>
            <person name="Shen H."/>
            <person name="Wang Q."/>
            <person name="Watt J."/>
            <person name="Xi L."/>
            <person name="Xin Y."/>
            <person name="Zhou J."/>
            <person name="Deng J."/>
            <person name="Jiang H."/>
            <person name="Liu Y."/>
            <person name="Qu J."/>
            <person name="Song X.-Z."/>
            <person name="Zhang L."/>
            <person name="Villasana D."/>
            <person name="Johnson A."/>
            <person name="Liu J."/>
            <person name="Liyanage D."/>
            <person name="Lorensuhewa L."/>
            <person name="Robinson T."/>
            <person name="Song A."/>
            <person name="Song B.-B."/>
            <person name="Dinh H."/>
            <person name="Thornton R."/>
            <person name="Coyle M."/>
            <person name="Francisco L."/>
            <person name="Jackson L."/>
            <person name="Javaid M."/>
            <person name="Korchina V."/>
            <person name="Kovar C."/>
            <person name="Mata R."/>
            <person name="Mathew T."/>
            <person name="Ngo R."/>
            <person name="Nguyen L."/>
            <person name="Nguyen N."/>
            <person name="Okwuonu G."/>
            <person name="Ongeri F."/>
            <person name="Pham C."/>
            <person name="Simmons D."/>
            <person name="Wilczek-Boney K."/>
            <person name="Hale W."/>
            <person name="Jakkamsetti A."/>
            <person name="Pham P."/>
            <person name="Ruth R."/>
            <person name="San Lucas F."/>
            <person name="Warren J."/>
            <person name="Zhang J."/>
            <person name="Zhao Z."/>
            <person name="Zhou C."/>
            <person name="Zhu D."/>
            <person name="Lee S."/>
            <person name="Bess C."/>
            <person name="Blankenburg K."/>
            <person name="Forbes L."/>
            <person name="Fu Q."/>
            <person name="Gubbala S."/>
            <person name="Hirani K."/>
            <person name="Jayaseelan J.C."/>
            <person name="Lara F."/>
            <person name="Munidasa M."/>
            <person name="Palculict T."/>
            <person name="Patil S."/>
            <person name="Pu L.-L."/>
            <person name="Saada N."/>
            <person name="Tang L."/>
            <person name="Weissenberger G."/>
            <person name="Zhu Y."/>
            <person name="Hemphill L."/>
            <person name="Shang Y."/>
            <person name="Youmans B."/>
            <person name="Ayvaz T."/>
            <person name="Ross M."/>
            <person name="Santibanez J."/>
            <person name="Aqrawi P."/>
            <person name="Gross S."/>
            <person name="Joshi V."/>
            <person name="Fowler G."/>
            <person name="Nazareth L."/>
            <person name="Reid J."/>
            <person name="Worley K."/>
            <person name="Petrosino J."/>
            <person name="Highlander S."/>
            <person name="Gibbs R."/>
        </authorList>
    </citation>
    <scope>NUCLEOTIDE SEQUENCE [LARGE SCALE GENOMIC DNA]</scope>
    <source>
        <strain evidence="4">DSM 15272</strain>
    </source>
</reference>
<dbReference type="InterPro" id="IPR054485">
    <property type="entry name" value="FlK-like_dom"/>
</dbReference>
<feature type="binding site" evidence="2">
    <location>
        <position position="52"/>
    </location>
    <ligand>
        <name>CoA</name>
        <dbReference type="ChEBI" id="CHEBI:57287"/>
    </ligand>
</feature>
<accession>E2SCL7</accession>
<feature type="binding site" evidence="2">
    <location>
        <position position="52"/>
    </location>
    <ligand>
        <name>substrate</name>
    </ligand>
</feature>
<evidence type="ECO:0000313" key="4">
    <source>
        <dbReference type="EMBL" id="EFQ82970.1"/>
    </source>
</evidence>
<gene>
    <name evidence="4" type="ORF">HMPREF0063_12179</name>
</gene>
<protein>
    <recommendedName>
        <fullName evidence="3">Fluoroacetyl-CoA-specific thioesterase-like domain-containing protein</fullName>
    </recommendedName>
</protein>
<keyword evidence="5" id="KW-1185">Reference proteome</keyword>
<comment type="caution">
    <text evidence="4">The sequence shown here is derived from an EMBL/GenBank/DDBJ whole genome shotgun (WGS) entry which is preliminary data.</text>
</comment>
<dbReference type="RefSeq" id="WP_007077271.1">
    <property type="nucleotide sequence ID" value="NZ_CM001024.1"/>
</dbReference>
<dbReference type="AlphaFoldDB" id="E2SCL7"/>
<feature type="active site" evidence="1">
    <location>
        <position position="35"/>
    </location>
</feature>
<sequence length="121" mass="12807">MTTLTKTVRADDTARAVGSGDLDVLGTPVLTAWCEEATCAALDLPAEQTSVGVRVLVNHLAASPVGMEIKIDAHVTSRDGRAVTFEVTADDAHGTRVADARIERAVVDRERFLARLPGVTP</sequence>